<evidence type="ECO:0000256" key="6">
    <source>
        <dbReference type="SAM" id="Phobius"/>
    </source>
</evidence>
<dbReference type="Gene3D" id="1.20.1250.20">
    <property type="entry name" value="MFS general substrate transporter like domains"/>
    <property type="match status" value="2"/>
</dbReference>
<sequence length="256" mass="27737">VDVFYSDRLGRRRVWIVGAQAMMLVTLMACMPVNFTTELKLFTFLLVIHNIFAATQDVAIDALACSVLKEKERGLANGLMFAGAHTGAIIGGSGALFLAQIVDFNWTYIFVGSCLLAITVLVSLRLREPPAAEAETLTEGSRLARVGSEIGDYVRQAFRAMFTSRAAFVGVVFALLPAGAMGLDLPLQQNLAVEFGMSRADIGVLTLVHGIIWVVACVIGGVLSDRFGRKRMLALYCLGTAIPTIYMAMMLARHGW</sequence>
<dbReference type="AlphaFoldDB" id="X0XHE9"/>
<feature type="transmembrane region" description="Helical" evidence="6">
    <location>
        <begin position="202"/>
        <end position="221"/>
    </location>
</feature>
<dbReference type="PROSITE" id="PS50850">
    <property type="entry name" value="MFS"/>
    <property type="match status" value="1"/>
</dbReference>
<evidence type="ECO:0000313" key="8">
    <source>
        <dbReference type="EMBL" id="GAG24376.1"/>
    </source>
</evidence>
<proteinExistence type="predicted"/>
<dbReference type="SUPFAM" id="SSF103473">
    <property type="entry name" value="MFS general substrate transporter"/>
    <property type="match status" value="1"/>
</dbReference>
<accession>X0XHE9</accession>
<dbReference type="GO" id="GO:0016020">
    <property type="term" value="C:membrane"/>
    <property type="evidence" value="ECO:0007669"/>
    <property type="project" value="UniProtKB-SubCell"/>
</dbReference>
<dbReference type="PANTHER" id="PTHR12778">
    <property type="entry name" value="SOLUTE CARRIER FAMILY 33 ACETYL-COA TRANSPORTER -RELATED"/>
    <property type="match status" value="1"/>
</dbReference>
<feature type="non-terminal residue" evidence="8">
    <location>
        <position position="1"/>
    </location>
</feature>
<feature type="non-terminal residue" evidence="8">
    <location>
        <position position="256"/>
    </location>
</feature>
<organism evidence="8">
    <name type="scientific">marine sediment metagenome</name>
    <dbReference type="NCBI Taxonomy" id="412755"/>
    <lineage>
        <taxon>unclassified sequences</taxon>
        <taxon>metagenomes</taxon>
        <taxon>ecological metagenomes</taxon>
    </lineage>
</organism>
<gene>
    <name evidence="8" type="ORF">S01H1_57160</name>
</gene>
<feature type="transmembrane region" description="Helical" evidence="6">
    <location>
        <begin position="233"/>
        <end position="252"/>
    </location>
</feature>
<feature type="transmembrane region" description="Helical" evidence="6">
    <location>
        <begin position="105"/>
        <end position="124"/>
    </location>
</feature>
<dbReference type="PANTHER" id="PTHR12778:SF10">
    <property type="entry name" value="MAJOR FACILITATOR SUPERFAMILY DOMAIN-CONTAINING PROTEIN 3"/>
    <property type="match status" value="1"/>
</dbReference>
<name>X0XHE9_9ZZZZ</name>
<dbReference type="InterPro" id="IPR020846">
    <property type="entry name" value="MFS_dom"/>
</dbReference>
<dbReference type="GO" id="GO:0022857">
    <property type="term" value="F:transmembrane transporter activity"/>
    <property type="evidence" value="ECO:0007669"/>
    <property type="project" value="InterPro"/>
</dbReference>
<keyword evidence="4 6" id="KW-1133">Transmembrane helix</keyword>
<evidence type="ECO:0000256" key="2">
    <source>
        <dbReference type="ARBA" id="ARBA00022448"/>
    </source>
</evidence>
<feature type="domain" description="Major facilitator superfamily (MFS) profile" evidence="7">
    <location>
        <begin position="1"/>
        <end position="256"/>
    </location>
</feature>
<comment type="subcellular location">
    <subcellularLocation>
        <location evidence="1">Membrane</location>
        <topology evidence="1">Multi-pass membrane protein</topology>
    </subcellularLocation>
</comment>
<evidence type="ECO:0000256" key="3">
    <source>
        <dbReference type="ARBA" id="ARBA00022692"/>
    </source>
</evidence>
<dbReference type="EMBL" id="BARS01037266">
    <property type="protein sequence ID" value="GAG24376.1"/>
    <property type="molecule type" value="Genomic_DNA"/>
</dbReference>
<dbReference type="InterPro" id="IPR011701">
    <property type="entry name" value="MFS"/>
</dbReference>
<protein>
    <recommendedName>
        <fullName evidence="7">Major facilitator superfamily (MFS) profile domain-containing protein</fullName>
    </recommendedName>
</protein>
<feature type="transmembrane region" description="Helical" evidence="6">
    <location>
        <begin position="14"/>
        <end position="35"/>
    </location>
</feature>
<dbReference type="InterPro" id="IPR004752">
    <property type="entry name" value="AmpG_permease/AT-1"/>
</dbReference>
<reference evidence="8" key="1">
    <citation type="journal article" date="2014" name="Front. Microbiol.">
        <title>High frequency of phylogenetically diverse reductive dehalogenase-homologous genes in deep subseafloor sedimentary metagenomes.</title>
        <authorList>
            <person name="Kawai M."/>
            <person name="Futagami T."/>
            <person name="Toyoda A."/>
            <person name="Takaki Y."/>
            <person name="Nishi S."/>
            <person name="Hori S."/>
            <person name="Arai W."/>
            <person name="Tsubouchi T."/>
            <person name="Morono Y."/>
            <person name="Uchiyama I."/>
            <person name="Ito T."/>
            <person name="Fujiyama A."/>
            <person name="Inagaki F."/>
            <person name="Takami H."/>
        </authorList>
    </citation>
    <scope>NUCLEOTIDE SEQUENCE</scope>
    <source>
        <strain evidence="8">Expedition CK06-06</strain>
    </source>
</reference>
<evidence type="ECO:0000256" key="4">
    <source>
        <dbReference type="ARBA" id="ARBA00022989"/>
    </source>
</evidence>
<evidence type="ECO:0000256" key="1">
    <source>
        <dbReference type="ARBA" id="ARBA00004141"/>
    </source>
</evidence>
<keyword evidence="3 6" id="KW-0812">Transmembrane</keyword>
<evidence type="ECO:0000259" key="7">
    <source>
        <dbReference type="PROSITE" id="PS50850"/>
    </source>
</evidence>
<feature type="transmembrane region" description="Helical" evidence="6">
    <location>
        <begin position="162"/>
        <end position="182"/>
    </location>
</feature>
<keyword evidence="2" id="KW-0813">Transport</keyword>
<feature type="transmembrane region" description="Helical" evidence="6">
    <location>
        <begin position="75"/>
        <end position="99"/>
    </location>
</feature>
<keyword evidence="5 6" id="KW-0472">Membrane</keyword>
<dbReference type="Pfam" id="PF07690">
    <property type="entry name" value="MFS_1"/>
    <property type="match status" value="1"/>
</dbReference>
<feature type="transmembrane region" description="Helical" evidence="6">
    <location>
        <begin position="41"/>
        <end position="63"/>
    </location>
</feature>
<comment type="caution">
    <text evidence="8">The sequence shown here is derived from an EMBL/GenBank/DDBJ whole genome shotgun (WGS) entry which is preliminary data.</text>
</comment>
<dbReference type="InterPro" id="IPR036259">
    <property type="entry name" value="MFS_trans_sf"/>
</dbReference>
<evidence type="ECO:0000256" key="5">
    <source>
        <dbReference type="ARBA" id="ARBA00023136"/>
    </source>
</evidence>